<keyword evidence="2" id="KW-0175">Coiled coil</keyword>
<feature type="domain" description="CCHC-type" evidence="4">
    <location>
        <begin position="247"/>
        <end position="263"/>
    </location>
</feature>
<feature type="coiled-coil region" evidence="2">
    <location>
        <begin position="183"/>
        <end position="241"/>
    </location>
</feature>
<dbReference type="Pfam" id="PF00098">
    <property type="entry name" value="zf-CCHC"/>
    <property type="match status" value="1"/>
</dbReference>
<organism evidence="5 6">
    <name type="scientific">Smittium culicis</name>
    <dbReference type="NCBI Taxonomy" id="133412"/>
    <lineage>
        <taxon>Eukaryota</taxon>
        <taxon>Fungi</taxon>
        <taxon>Fungi incertae sedis</taxon>
        <taxon>Zoopagomycota</taxon>
        <taxon>Kickxellomycotina</taxon>
        <taxon>Harpellomycetes</taxon>
        <taxon>Harpellales</taxon>
        <taxon>Legeriomycetaceae</taxon>
        <taxon>Smittium</taxon>
    </lineage>
</organism>
<dbReference type="EMBL" id="LSSM01005709">
    <property type="protein sequence ID" value="OMJ12124.1"/>
    <property type="molecule type" value="Genomic_DNA"/>
</dbReference>
<name>A0A1R1XBW5_9FUNG</name>
<keyword evidence="1" id="KW-0479">Metal-binding</keyword>
<feature type="compositionally biased region" description="Low complexity" evidence="3">
    <location>
        <begin position="577"/>
        <end position="599"/>
    </location>
</feature>
<accession>A0A1R1XBW5</accession>
<dbReference type="InterPro" id="IPR036875">
    <property type="entry name" value="Znf_CCHC_sf"/>
</dbReference>
<gene>
    <name evidence="5" type="ORF">AYI69_g9544</name>
</gene>
<dbReference type="GO" id="GO:0003676">
    <property type="term" value="F:nucleic acid binding"/>
    <property type="evidence" value="ECO:0007669"/>
    <property type="project" value="InterPro"/>
</dbReference>
<dbReference type="AlphaFoldDB" id="A0A1R1XBW5"/>
<proteinExistence type="predicted"/>
<keyword evidence="1" id="KW-0862">Zinc</keyword>
<evidence type="ECO:0000313" key="6">
    <source>
        <dbReference type="Proteomes" id="UP000187429"/>
    </source>
</evidence>
<comment type="caution">
    <text evidence="5">The sequence shown here is derived from an EMBL/GenBank/DDBJ whole genome shotgun (WGS) entry which is preliminary data.</text>
</comment>
<reference evidence="6" key="1">
    <citation type="submission" date="2017-01" db="EMBL/GenBank/DDBJ databases">
        <authorList>
            <person name="Wang Y."/>
            <person name="White M."/>
            <person name="Kvist S."/>
            <person name="Moncalvo J.-M."/>
        </authorList>
    </citation>
    <scope>NUCLEOTIDE SEQUENCE [LARGE SCALE GENOMIC DNA]</scope>
    <source>
        <strain evidence="6">ID-206-W2</strain>
    </source>
</reference>
<dbReference type="SMART" id="SM00343">
    <property type="entry name" value="ZnF_C2HC"/>
    <property type="match status" value="1"/>
</dbReference>
<keyword evidence="1" id="KW-0863">Zinc-finger</keyword>
<feature type="region of interest" description="Disordered" evidence="3">
    <location>
        <begin position="577"/>
        <end position="603"/>
    </location>
</feature>
<dbReference type="SUPFAM" id="SSF50630">
    <property type="entry name" value="Acid proteases"/>
    <property type="match status" value="1"/>
</dbReference>
<keyword evidence="6" id="KW-1185">Reference proteome</keyword>
<evidence type="ECO:0000259" key="4">
    <source>
        <dbReference type="PROSITE" id="PS50158"/>
    </source>
</evidence>
<dbReference type="InterPro" id="IPR021109">
    <property type="entry name" value="Peptidase_aspartic_dom_sf"/>
</dbReference>
<evidence type="ECO:0000256" key="3">
    <source>
        <dbReference type="SAM" id="MobiDB-lite"/>
    </source>
</evidence>
<dbReference type="CDD" id="cd00303">
    <property type="entry name" value="retropepsin_like"/>
    <property type="match status" value="1"/>
</dbReference>
<evidence type="ECO:0000313" key="5">
    <source>
        <dbReference type="EMBL" id="OMJ12124.1"/>
    </source>
</evidence>
<dbReference type="OrthoDB" id="3863715at2759"/>
<dbReference type="PROSITE" id="PS50158">
    <property type="entry name" value="ZF_CCHC"/>
    <property type="match status" value="1"/>
</dbReference>
<dbReference type="InterPro" id="IPR001878">
    <property type="entry name" value="Znf_CCHC"/>
</dbReference>
<protein>
    <recommendedName>
        <fullName evidence="4">CCHC-type domain-containing protein</fullName>
    </recommendedName>
</protein>
<dbReference type="GO" id="GO:0008270">
    <property type="term" value="F:zinc ion binding"/>
    <property type="evidence" value="ECO:0007669"/>
    <property type="project" value="UniProtKB-KW"/>
</dbReference>
<dbReference type="Proteomes" id="UP000187429">
    <property type="component" value="Unassembled WGS sequence"/>
</dbReference>
<dbReference type="Gene3D" id="4.10.60.10">
    <property type="entry name" value="Zinc finger, CCHC-type"/>
    <property type="match status" value="1"/>
</dbReference>
<dbReference type="Gene3D" id="2.40.70.10">
    <property type="entry name" value="Acid Proteases"/>
    <property type="match status" value="1"/>
</dbReference>
<sequence length="618" mass="70774">MENKKLALSAPSDISSEIAIDFSGLPERFSGKPESISVDVWTFTFKNVCKIKKWSEQTSKDVFKVWVKGDAAEWVLQQETLEINSEEKSLDQWLLLMKSKFSRRFIQKKQKITSIRPLVNLIPKKNEEVNDFNYRFMEVLDLIVPEIVHSATIKSIYLEAIIDIDSELSWIISNETDFSKYNVDELLKEANKMYLKRKKYSNESSKPEPIITKKVDEDYSLRELTKQFSRIALVLEEKEKKESAIIKCFSCNSIGHVSTNCPNKNGQYKDRNYTRNNYYSKEGTPNSITSDNKVLYSEKKDVMLFERVDEKDLLVANKRMRIDSLTNKSGSEDFEIIENRPIIKSGMKLKSKKKSIKKSIKNKIKKKVQKKKREISEFTKKIFESPIPLSLEEYLIGKPKMVDDLIIGLKEIKKIKSKRSIILLTSSESKSSNPINAKSIPNGGCAYILVQIGKVYVPLFIDSGASCCIITLEQLKKLGIGIQNGKYLGQIKQVDGPSIDILGKVVLNIKFEKEITVPIEFQVLKKCAVSIILGRDACQVLKSLVDYRNEIWQFQYKGKNISKQLFNKLELLEQISPSESDSSDSSETSDSQTSYYSSNEDSEDENLALYLEVLTHEL</sequence>
<evidence type="ECO:0000256" key="2">
    <source>
        <dbReference type="SAM" id="Coils"/>
    </source>
</evidence>
<dbReference type="SUPFAM" id="SSF57756">
    <property type="entry name" value="Retrovirus zinc finger-like domains"/>
    <property type="match status" value="1"/>
</dbReference>
<evidence type="ECO:0000256" key="1">
    <source>
        <dbReference type="PROSITE-ProRule" id="PRU00047"/>
    </source>
</evidence>